<accession>A0A1E7LAA7</accession>
<dbReference type="PANTHER" id="PTHR33823">
    <property type="entry name" value="RNA POLYMERASE-BINDING TRANSCRIPTION FACTOR DKSA-RELATED"/>
    <property type="match status" value="1"/>
</dbReference>
<gene>
    <name evidence="7" type="ORF">AN218_05945</name>
</gene>
<dbReference type="Proteomes" id="UP000176005">
    <property type="component" value="Unassembled WGS sequence"/>
</dbReference>
<feature type="zinc finger region" description="dksA C4-type" evidence="4">
    <location>
        <begin position="79"/>
        <end position="103"/>
    </location>
</feature>
<dbReference type="RefSeq" id="WP_070015557.1">
    <property type="nucleotide sequence ID" value="NZ_LJGW01000110.1"/>
</dbReference>
<feature type="domain" description="Zinc finger DksA/TraR C4-type" evidence="6">
    <location>
        <begin position="74"/>
        <end position="106"/>
    </location>
</feature>
<dbReference type="EMBL" id="LJGW01000110">
    <property type="protein sequence ID" value="OEV12923.1"/>
    <property type="molecule type" value="Genomic_DNA"/>
</dbReference>
<keyword evidence="3" id="KW-0862">Zinc</keyword>
<feature type="region of interest" description="Disordered" evidence="5">
    <location>
        <begin position="1"/>
        <end position="21"/>
    </location>
</feature>
<proteinExistence type="predicted"/>
<evidence type="ECO:0000256" key="1">
    <source>
        <dbReference type="ARBA" id="ARBA00022723"/>
    </source>
</evidence>
<keyword evidence="1" id="KW-0479">Metal-binding</keyword>
<evidence type="ECO:0000256" key="2">
    <source>
        <dbReference type="ARBA" id="ARBA00022771"/>
    </source>
</evidence>
<dbReference type="PATRIC" id="fig|518642.10.peg.7344"/>
<evidence type="ECO:0000256" key="3">
    <source>
        <dbReference type="ARBA" id="ARBA00022833"/>
    </source>
</evidence>
<comment type="caution">
    <text evidence="7">The sequence shown here is derived from an EMBL/GenBank/DDBJ whole genome shotgun (WGS) entry which is preliminary data.</text>
</comment>
<protein>
    <submittedName>
        <fullName evidence="7">Molecular chaperone DnaK</fullName>
    </submittedName>
</protein>
<evidence type="ECO:0000313" key="7">
    <source>
        <dbReference type="EMBL" id="OEV12923.1"/>
    </source>
</evidence>
<sequence>MALGTYRPGSGSAPLSAHEARQCLEHEHNSRLAQLTALQETGADPADQLVAAQREAVQRVLREIEAAFGRVRDGSYGTCQECAKPIPAERLEILPYARHCVGCQSRKA</sequence>
<dbReference type="Pfam" id="PF01258">
    <property type="entry name" value="zf-dskA_traR"/>
    <property type="match status" value="1"/>
</dbReference>
<dbReference type="InterPro" id="IPR000962">
    <property type="entry name" value="Znf_DskA_TraR"/>
</dbReference>
<dbReference type="PANTHER" id="PTHR33823:SF4">
    <property type="entry name" value="GENERAL STRESS PROTEIN 16O"/>
    <property type="match status" value="1"/>
</dbReference>
<organism evidence="7 8">
    <name type="scientific">Streptomyces nanshensis</name>
    <dbReference type="NCBI Taxonomy" id="518642"/>
    <lineage>
        <taxon>Bacteria</taxon>
        <taxon>Bacillati</taxon>
        <taxon>Actinomycetota</taxon>
        <taxon>Actinomycetes</taxon>
        <taxon>Kitasatosporales</taxon>
        <taxon>Streptomycetaceae</taxon>
        <taxon>Streptomyces</taxon>
    </lineage>
</organism>
<dbReference type="PROSITE" id="PS51128">
    <property type="entry name" value="ZF_DKSA_2"/>
    <property type="match status" value="1"/>
</dbReference>
<dbReference type="GO" id="GO:0008270">
    <property type="term" value="F:zinc ion binding"/>
    <property type="evidence" value="ECO:0007669"/>
    <property type="project" value="UniProtKB-KW"/>
</dbReference>
<keyword evidence="2" id="KW-0863">Zinc-finger</keyword>
<dbReference type="Gene3D" id="1.20.120.910">
    <property type="entry name" value="DksA, coiled-coil domain"/>
    <property type="match status" value="1"/>
</dbReference>
<evidence type="ECO:0000259" key="6">
    <source>
        <dbReference type="Pfam" id="PF01258"/>
    </source>
</evidence>
<evidence type="ECO:0000313" key="8">
    <source>
        <dbReference type="Proteomes" id="UP000176005"/>
    </source>
</evidence>
<evidence type="ECO:0000256" key="4">
    <source>
        <dbReference type="PROSITE-ProRule" id="PRU00510"/>
    </source>
</evidence>
<evidence type="ECO:0000256" key="5">
    <source>
        <dbReference type="SAM" id="MobiDB-lite"/>
    </source>
</evidence>
<dbReference type="AlphaFoldDB" id="A0A1E7LAA7"/>
<reference evidence="7 8" key="1">
    <citation type="journal article" date="2016" name="Front. Microbiol.">
        <title>Comparative Genomics Analysis of Streptomyces Species Reveals Their Adaptation to the Marine Environment and Their Diversity at the Genomic Level.</title>
        <authorList>
            <person name="Tian X."/>
            <person name="Zhang Z."/>
            <person name="Yang T."/>
            <person name="Chen M."/>
            <person name="Li J."/>
            <person name="Chen F."/>
            <person name="Yang J."/>
            <person name="Li W."/>
            <person name="Zhang B."/>
            <person name="Zhang Z."/>
            <person name="Wu J."/>
            <person name="Zhang C."/>
            <person name="Long L."/>
            <person name="Xiao J."/>
        </authorList>
    </citation>
    <scope>NUCLEOTIDE SEQUENCE [LARGE SCALE GENOMIC DNA]</scope>
    <source>
        <strain evidence="7 8">SCSIO 10429</strain>
    </source>
</reference>
<keyword evidence="8" id="KW-1185">Reference proteome</keyword>
<dbReference type="SUPFAM" id="SSF57716">
    <property type="entry name" value="Glucocorticoid receptor-like (DNA-binding domain)"/>
    <property type="match status" value="1"/>
</dbReference>
<name>A0A1E7LAA7_9ACTN</name>